<evidence type="ECO:0000256" key="1">
    <source>
        <dbReference type="SAM" id="MobiDB-lite"/>
    </source>
</evidence>
<proteinExistence type="predicted"/>
<evidence type="ECO:0000313" key="3">
    <source>
        <dbReference type="Proteomes" id="UP000648187"/>
    </source>
</evidence>
<keyword evidence="3" id="KW-1185">Reference proteome</keyword>
<organism evidence="2 3">
    <name type="scientific">Spodoptera exigua</name>
    <name type="common">Beet armyworm</name>
    <name type="synonym">Noctua fulgens</name>
    <dbReference type="NCBI Taxonomy" id="7107"/>
    <lineage>
        <taxon>Eukaryota</taxon>
        <taxon>Metazoa</taxon>
        <taxon>Ecdysozoa</taxon>
        <taxon>Arthropoda</taxon>
        <taxon>Hexapoda</taxon>
        <taxon>Insecta</taxon>
        <taxon>Pterygota</taxon>
        <taxon>Neoptera</taxon>
        <taxon>Endopterygota</taxon>
        <taxon>Lepidoptera</taxon>
        <taxon>Glossata</taxon>
        <taxon>Ditrysia</taxon>
        <taxon>Noctuoidea</taxon>
        <taxon>Noctuidae</taxon>
        <taxon>Amphipyrinae</taxon>
        <taxon>Spodoptera</taxon>
    </lineage>
</organism>
<name>A0A835L3W9_SPOEX</name>
<accession>A0A835L3W9</accession>
<feature type="compositionally biased region" description="Low complexity" evidence="1">
    <location>
        <begin position="21"/>
        <end position="30"/>
    </location>
</feature>
<dbReference type="EMBL" id="JACKWZ010000411">
    <property type="protein sequence ID" value="KAF9408046.1"/>
    <property type="molecule type" value="Genomic_DNA"/>
</dbReference>
<reference evidence="2" key="1">
    <citation type="submission" date="2020-08" db="EMBL/GenBank/DDBJ databases">
        <title>Spodoptera exigua strain:BAW_Kor-Di-RS1 Genome sequencing and assembly.</title>
        <authorList>
            <person name="Kim J."/>
            <person name="Nam H.Y."/>
            <person name="Kwon M."/>
            <person name="Choi J.H."/>
            <person name="Cho S.R."/>
            <person name="Kim G.-H."/>
        </authorList>
    </citation>
    <scope>NUCLEOTIDE SEQUENCE</scope>
    <source>
        <strain evidence="2">BAW_Kor-Di-RS1</strain>
        <tissue evidence="2">Whole-body</tissue>
    </source>
</reference>
<feature type="region of interest" description="Disordered" evidence="1">
    <location>
        <begin position="1"/>
        <end position="38"/>
    </location>
</feature>
<gene>
    <name evidence="2" type="ORF">HW555_012137</name>
</gene>
<comment type="caution">
    <text evidence="2">The sequence shown here is derived from an EMBL/GenBank/DDBJ whole genome shotgun (WGS) entry which is preliminary data.</text>
</comment>
<evidence type="ECO:0000313" key="2">
    <source>
        <dbReference type="EMBL" id="KAF9408046.1"/>
    </source>
</evidence>
<dbReference type="Proteomes" id="UP000648187">
    <property type="component" value="Unassembled WGS sequence"/>
</dbReference>
<protein>
    <submittedName>
        <fullName evidence="2">Uncharacterized protein</fullName>
    </submittedName>
</protein>
<feature type="compositionally biased region" description="Basic and acidic residues" evidence="1">
    <location>
        <begin position="1"/>
        <end position="13"/>
    </location>
</feature>
<sequence>MRAIPQERYEWDHYNPLNNPSSSASSRSSSPIQEHGFMPASPMYQHGNLFGDQSDELFYDNQNDLLASFGYSGVSSGEVSNPPLVVSRPRPRTRRDVALNISLYRMRKEIQKLKETVNDILMQSETQRMENALAFIKQQMPKSD</sequence>
<dbReference type="AlphaFoldDB" id="A0A835L3W9"/>